<dbReference type="EMBL" id="BPLR01005763">
    <property type="protein sequence ID" value="GIY04859.1"/>
    <property type="molecule type" value="Genomic_DNA"/>
</dbReference>
<sequence>MFVFLRSMRGAGGFFNCTVDVRGRDAERWSGIPSSSPRNVCNGSYWRAPKDSETSILNSKVPMLHQGRRAPYLYTPKSPPCEFADESAMMFTPNCHKRKRSVPQMSATQSREREESRCIQREVRCGNGEEHRALSWMPPADRKEEEIGGSSSEGSRKLILASYY</sequence>
<protein>
    <submittedName>
        <fullName evidence="2">Uncharacterized protein</fullName>
    </submittedName>
</protein>
<evidence type="ECO:0000313" key="2">
    <source>
        <dbReference type="EMBL" id="GIY04859.1"/>
    </source>
</evidence>
<reference evidence="2 3" key="1">
    <citation type="submission" date="2021-06" db="EMBL/GenBank/DDBJ databases">
        <title>Caerostris extrusa draft genome.</title>
        <authorList>
            <person name="Kono N."/>
            <person name="Arakawa K."/>
        </authorList>
    </citation>
    <scope>NUCLEOTIDE SEQUENCE [LARGE SCALE GENOMIC DNA]</scope>
</reference>
<organism evidence="2 3">
    <name type="scientific">Caerostris extrusa</name>
    <name type="common">Bark spider</name>
    <name type="synonym">Caerostris bankana</name>
    <dbReference type="NCBI Taxonomy" id="172846"/>
    <lineage>
        <taxon>Eukaryota</taxon>
        <taxon>Metazoa</taxon>
        <taxon>Ecdysozoa</taxon>
        <taxon>Arthropoda</taxon>
        <taxon>Chelicerata</taxon>
        <taxon>Arachnida</taxon>
        <taxon>Araneae</taxon>
        <taxon>Araneomorphae</taxon>
        <taxon>Entelegynae</taxon>
        <taxon>Araneoidea</taxon>
        <taxon>Araneidae</taxon>
        <taxon>Caerostris</taxon>
    </lineage>
</organism>
<dbReference type="AlphaFoldDB" id="A0AAV4Q8C5"/>
<name>A0AAV4Q8C5_CAEEX</name>
<gene>
    <name evidence="2" type="ORF">CEXT_400251</name>
</gene>
<feature type="region of interest" description="Disordered" evidence="1">
    <location>
        <begin position="130"/>
        <end position="153"/>
    </location>
</feature>
<keyword evidence="3" id="KW-1185">Reference proteome</keyword>
<dbReference type="Proteomes" id="UP001054945">
    <property type="component" value="Unassembled WGS sequence"/>
</dbReference>
<comment type="caution">
    <text evidence="2">The sequence shown here is derived from an EMBL/GenBank/DDBJ whole genome shotgun (WGS) entry which is preliminary data.</text>
</comment>
<proteinExistence type="predicted"/>
<evidence type="ECO:0000256" key="1">
    <source>
        <dbReference type="SAM" id="MobiDB-lite"/>
    </source>
</evidence>
<accession>A0AAV4Q8C5</accession>
<feature type="region of interest" description="Disordered" evidence="1">
    <location>
        <begin position="97"/>
        <end position="118"/>
    </location>
</feature>
<evidence type="ECO:0000313" key="3">
    <source>
        <dbReference type="Proteomes" id="UP001054945"/>
    </source>
</evidence>